<dbReference type="EMBL" id="CM023471">
    <property type="protein sequence ID" value="KAH7965810.1"/>
    <property type="molecule type" value="Genomic_DNA"/>
</dbReference>
<sequence>MRRILLSICVLALIGFSASANTLPEEQFNADTVYTEAEKCAAEEIIQLGDMLRYVAQQLGEDEELNAASEEYFLRDLWRKTKAALKNATMKVKVAVKGALKEGKDHLTEAAKVAKTKLKEKANEVVLNILSRTMTVYALEDSRSNLDIRRKLCNDIDRVGERLQKFGNAMATADK</sequence>
<proteinExistence type="predicted"/>
<name>A0ACB8DCP2_DERSI</name>
<evidence type="ECO:0000313" key="1">
    <source>
        <dbReference type="EMBL" id="KAH7965810.1"/>
    </source>
</evidence>
<protein>
    <submittedName>
        <fullName evidence="1">Uncharacterized protein</fullName>
    </submittedName>
</protein>
<organism evidence="1 2">
    <name type="scientific">Dermacentor silvarum</name>
    <name type="common">Tick</name>
    <dbReference type="NCBI Taxonomy" id="543639"/>
    <lineage>
        <taxon>Eukaryota</taxon>
        <taxon>Metazoa</taxon>
        <taxon>Ecdysozoa</taxon>
        <taxon>Arthropoda</taxon>
        <taxon>Chelicerata</taxon>
        <taxon>Arachnida</taxon>
        <taxon>Acari</taxon>
        <taxon>Parasitiformes</taxon>
        <taxon>Ixodida</taxon>
        <taxon>Ixodoidea</taxon>
        <taxon>Ixodidae</taxon>
        <taxon>Rhipicephalinae</taxon>
        <taxon>Dermacentor</taxon>
    </lineage>
</organism>
<dbReference type="Proteomes" id="UP000821865">
    <property type="component" value="Chromosome 2"/>
</dbReference>
<evidence type="ECO:0000313" key="2">
    <source>
        <dbReference type="Proteomes" id="UP000821865"/>
    </source>
</evidence>
<gene>
    <name evidence="1" type="ORF">HPB49_011249</name>
</gene>
<reference evidence="1" key="1">
    <citation type="submission" date="2020-05" db="EMBL/GenBank/DDBJ databases">
        <title>Large-scale comparative analyses of tick genomes elucidate their genetic diversity and vector capacities.</title>
        <authorList>
            <person name="Jia N."/>
            <person name="Wang J."/>
            <person name="Shi W."/>
            <person name="Du L."/>
            <person name="Sun Y."/>
            <person name="Zhan W."/>
            <person name="Jiang J."/>
            <person name="Wang Q."/>
            <person name="Zhang B."/>
            <person name="Ji P."/>
            <person name="Sakyi L.B."/>
            <person name="Cui X."/>
            <person name="Yuan T."/>
            <person name="Jiang B."/>
            <person name="Yang W."/>
            <person name="Lam T.T.-Y."/>
            <person name="Chang Q."/>
            <person name="Ding S."/>
            <person name="Wang X."/>
            <person name="Zhu J."/>
            <person name="Ruan X."/>
            <person name="Zhao L."/>
            <person name="Wei J."/>
            <person name="Que T."/>
            <person name="Du C."/>
            <person name="Cheng J."/>
            <person name="Dai P."/>
            <person name="Han X."/>
            <person name="Huang E."/>
            <person name="Gao Y."/>
            <person name="Liu J."/>
            <person name="Shao H."/>
            <person name="Ye R."/>
            <person name="Li L."/>
            <person name="Wei W."/>
            <person name="Wang X."/>
            <person name="Wang C."/>
            <person name="Yang T."/>
            <person name="Huo Q."/>
            <person name="Li W."/>
            <person name="Guo W."/>
            <person name="Chen H."/>
            <person name="Zhou L."/>
            <person name="Ni X."/>
            <person name="Tian J."/>
            <person name="Zhou Y."/>
            <person name="Sheng Y."/>
            <person name="Liu T."/>
            <person name="Pan Y."/>
            <person name="Xia L."/>
            <person name="Li J."/>
            <person name="Zhao F."/>
            <person name="Cao W."/>
        </authorList>
    </citation>
    <scope>NUCLEOTIDE SEQUENCE</scope>
    <source>
        <strain evidence="1">Dsil-2018</strain>
    </source>
</reference>
<accession>A0ACB8DCP2</accession>
<keyword evidence="2" id="KW-1185">Reference proteome</keyword>
<comment type="caution">
    <text evidence="1">The sequence shown here is derived from an EMBL/GenBank/DDBJ whole genome shotgun (WGS) entry which is preliminary data.</text>
</comment>